<feature type="transmembrane region" description="Helical" evidence="1">
    <location>
        <begin position="34"/>
        <end position="55"/>
    </location>
</feature>
<gene>
    <name evidence="2" type="ORF">Srubr_00850</name>
</gene>
<name>A0ABQ3R312_STRRR</name>
<sequence length="119" mass="12343">MRRHPSAVVVAGWALLNGVLLAVLAVYGESPLVYWLWGGVVLVLALAAGAVLLSSRSAPDQHVRYRVPDRGAGAVPPAAAGLLLVALGFVYGHWLLCVAVPLLGVSAALAVRGTTARER</sequence>
<dbReference type="EMBL" id="BNEA01000001">
    <property type="protein sequence ID" value="GHI50239.1"/>
    <property type="molecule type" value="Genomic_DNA"/>
</dbReference>
<evidence type="ECO:0008006" key="4">
    <source>
        <dbReference type="Google" id="ProtNLM"/>
    </source>
</evidence>
<keyword evidence="1" id="KW-0812">Transmembrane</keyword>
<keyword evidence="3" id="KW-1185">Reference proteome</keyword>
<protein>
    <recommendedName>
        <fullName evidence="4">Integral membrane protein</fullName>
    </recommendedName>
</protein>
<feature type="transmembrane region" description="Helical" evidence="1">
    <location>
        <begin position="67"/>
        <end position="87"/>
    </location>
</feature>
<dbReference type="RefSeq" id="WP_189991684.1">
    <property type="nucleotide sequence ID" value="NZ_BNCB01000003.1"/>
</dbReference>
<accession>A0ABQ3R312</accession>
<feature type="transmembrane region" description="Helical" evidence="1">
    <location>
        <begin position="7"/>
        <end position="28"/>
    </location>
</feature>
<reference evidence="3" key="1">
    <citation type="submission" date="2023-07" db="EMBL/GenBank/DDBJ databases">
        <title>Whole genome shotgun sequence of Streptomyces achromogenes subsp. rubradiris NBRC 14000.</title>
        <authorList>
            <person name="Komaki H."/>
            <person name="Tamura T."/>
        </authorList>
    </citation>
    <scope>NUCLEOTIDE SEQUENCE [LARGE SCALE GENOMIC DNA]</scope>
    <source>
        <strain evidence="3">NBRC 14000</strain>
    </source>
</reference>
<proteinExistence type="predicted"/>
<evidence type="ECO:0000313" key="2">
    <source>
        <dbReference type="EMBL" id="GHI50239.1"/>
    </source>
</evidence>
<keyword evidence="1" id="KW-1133">Transmembrane helix</keyword>
<keyword evidence="1" id="KW-0472">Membrane</keyword>
<dbReference type="Proteomes" id="UP000646738">
    <property type="component" value="Unassembled WGS sequence"/>
</dbReference>
<comment type="caution">
    <text evidence="2">The sequence shown here is derived from an EMBL/GenBank/DDBJ whole genome shotgun (WGS) entry which is preliminary data.</text>
</comment>
<evidence type="ECO:0000256" key="1">
    <source>
        <dbReference type="SAM" id="Phobius"/>
    </source>
</evidence>
<organism evidence="2 3">
    <name type="scientific">Streptomyces rubradiris</name>
    <name type="common">Streptomyces achromogenes subsp. rubradiris</name>
    <dbReference type="NCBI Taxonomy" id="285531"/>
    <lineage>
        <taxon>Bacteria</taxon>
        <taxon>Bacillati</taxon>
        <taxon>Actinomycetota</taxon>
        <taxon>Actinomycetes</taxon>
        <taxon>Kitasatosporales</taxon>
        <taxon>Streptomycetaceae</taxon>
        <taxon>Streptomyces</taxon>
    </lineage>
</organism>
<evidence type="ECO:0000313" key="3">
    <source>
        <dbReference type="Proteomes" id="UP000646738"/>
    </source>
</evidence>